<dbReference type="PROSITE" id="PS00211">
    <property type="entry name" value="ABC_TRANSPORTER_1"/>
    <property type="match status" value="1"/>
</dbReference>
<evidence type="ECO:0000256" key="2">
    <source>
        <dbReference type="ARBA" id="ARBA00022448"/>
    </source>
</evidence>
<dbReference type="InterPro" id="IPR017871">
    <property type="entry name" value="ABC_transporter-like_CS"/>
</dbReference>
<sequence length="236" mass="25256">MKVLEVKNLEAGYGRIKVLHGISLSVDEGNVAVLLGANGAGKTTTLRAISGLIKSQGSVLLDGKETNGIRSDVIARSGVAHAAEGRGTFTDLTVEENLKVGAFRRTNKKEIADDLEQMYELFPRLLERRHQKAGSLSGGEQQMLAVGRALMLRPRVLLLDEPSLGLAPVIINGLFDTLGRINRELGTTMLIVEQNANLALEIANYAYVLESGKITLHGPAAEIASNDGVRAAYLGD</sequence>
<dbReference type="EMBL" id="JAAGRN010000004">
    <property type="protein sequence ID" value="NDY82946.1"/>
    <property type="molecule type" value="Genomic_DNA"/>
</dbReference>
<reference evidence="8" key="1">
    <citation type="submission" date="2020-02" db="EMBL/GenBank/DDBJ databases">
        <authorList>
            <person name="Chen W.-M."/>
        </authorList>
    </citation>
    <scope>NUCLEOTIDE SEQUENCE</scope>
    <source>
        <strain evidence="8">NBD-18</strain>
    </source>
</reference>
<evidence type="ECO:0000259" key="7">
    <source>
        <dbReference type="PROSITE" id="PS50893"/>
    </source>
</evidence>
<dbReference type="PANTHER" id="PTHR43820">
    <property type="entry name" value="HIGH-AFFINITY BRANCHED-CHAIN AMINO ACID TRANSPORT ATP-BINDING PROTEIN LIVF"/>
    <property type="match status" value="1"/>
</dbReference>
<gene>
    <name evidence="8" type="ORF">G3I67_06850</name>
</gene>
<evidence type="ECO:0000256" key="1">
    <source>
        <dbReference type="ARBA" id="ARBA00005417"/>
    </source>
</evidence>
<keyword evidence="3" id="KW-0472">Membrane</keyword>
<dbReference type="AlphaFoldDB" id="A0A6B2QWD2"/>
<keyword evidence="4" id="KW-0547">Nucleotide-binding</keyword>
<evidence type="ECO:0000256" key="4">
    <source>
        <dbReference type="ARBA" id="ARBA00022741"/>
    </source>
</evidence>
<keyword evidence="2" id="KW-0813">Transport</keyword>
<name>A0A6B2QWD2_9BURK</name>
<dbReference type="RefSeq" id="WP_163653204.1">
    <property type="nucleotide sequence ID" value="NZ_JAAGRN010000004.1"/>
</dbReference>
<dbReference type="Pfam" id="PF00005">
    <property type="entry name" value="ABC_tran"/>
    <property type="match status" value="1"/>
</dbReference>
<dbReference type="InterPro" id="IPR027417">
    <property type="entry name" value="P-loop_NTPase"/>
</dbReference>
<organism evidence="8">
    <name type="scientific">Sheuella amnicola</name>
    <dbReference type="NCBI Taxonomy" id="2707330"/>
    <lineage>
        <taxon>Bacteria</taxon>
        <taxon>Pseudomonadati</taxon>
        <taxon>Pseudomonadota</taxon>
        <taxon>Betaproteobacteria</taxon>
        <taxon>Burkholderiales</taxon>
        <taxon>Alcaligenaceae</taxon>
        <taxon>Sheuella</taxon>
    </lineage>
</organism>
<keyword evidence="6" id="KW-0029">Amino-acid transport</keyword>
<accession>A0A6B2QWD2</accession>
<dbReference type="InterPro" id="IPR003439">
    <property type="entry name" value="ABC_transporter-like_ATP-bd"/>
</dbReference>
<comment type="caution">
    <text evidence="8">The sequence shown here is derived from an EMBL/GenBank/DDBJ whole genome shotgun (WGS) entry which is preliminary data.</text>
</comment>
<dbReference type="GO" id="GO:0015658">
    <property type="term" value="F:branched-chain amino acid transmembrane transporter activity"/>
    <property type="evidence" value="ECO:0007669"/>
    <property type="project" value="TreeGrafter"/>
</dbReference>
<evidence type="ECO:0000256" key="6">
    <source>
        <dbReference type="ARBA" id="ARBA00022970"/>
    </source>
</evidence>
<proteinExistence type="inferred from homology"/>
<protein>
    <submittedName>
        <fullName evidence="8">ABC transporter ATP-binding protein</fullName>
    </submittedName>
</protein>
<dbReference type="SMART" id="SM00382">
    <property type="entry name" value="AAA"/>
    <property type="match status" value="1"/>
</dbReference>
<comment type="similarity">
    <text evidence="1">Belongs to the ABC transporter superfamily.</text>
</comment>
<dbReference type="InterPro" id="IPR052156">
    <property type="entry name" value="BCAA_Transport_ATP-bd_LivF"/>
</dbReference>
<dbReference type="GO" id="GO:0005524">
    <property type="term" value="F:ATP binding"/>
    <property type="evidence" value="ECO:0007669"/>
    <property type="project" value="UniProtKB-KW"/>
</dbReference>
<dbReference type="GO" id="GO:0015807">
    <property type="term" value="P:L-amino acid transport"/>
    <property type="evidence" value="ECO:0007669"/>
    <property type="project" value="TreeGrafter"/>
</dbReference>
<keyword evidence="5 8" id="KW-0067">ATP-binding</keyword>
<evidence type="ECO:0000256" key="3">
    <source>
        <dbReference type="ARBA" id="ARBA00022475"/>
    </source>
</evidence>
<keyword evidence="3" id="KW-1003">Cell membrane</keyword>
<dbReference type="PROSITE" id="PS50893">
    <property type="entry name" value="ABC_TRANSPORTER_2"/>
    <property type="match status" value="1"/>
</dbReference>
<dbReference type="Gene3D" id="3.40.50.300">
    <property type="entry name" value="P-loop containing nucleotide triphosphate hydrolases"/>
    <property type="match status" value="1"/>
</dbReference>
<evidence type="ECO:0000313" key="8">
    <source>
        <dbReference type="EMBL" id="NDY82946.1"/>
    </source>
</evidence>
<feature type="domain" description="ABC transporter" evidence="7">
    <location>
        <begin position="4"/>
        <end position="236"/>
    </location>
</feature>
<dbReference type="PANTHER" id="PTHR43820:SF4">
    <property type="entry name" value="HIGH-AFFINITY BRANCHED-CHAIN AMINO ACID TRANSPORT ATP-BINDING PROTEIN LIVF"/>
    <property type="match status" value="1"/>
</dbReference>
<dbReference type="GO" id="GO:0016887">
    <property type="term" value="F:ATP hydrolysis activity"/>
    <property type="evidence" value="ECO:0007669"/>
    <property type="project" value="InterPro"/>
</dbReference>
<dbReference type="SUPFAM" id="SSF52540">
    <property type="entry name" value="P-loop containing nucleoside triphosphate hydrolases"/>
    <property type="match status" value="1"/>
</dbReference>
<dbReference type="CDD" id="cd03224">
    <property type="entry name" value="ABC_TM1139_LivF_branched"/>
    <property type="match status" value="1"/>
</dbReference>
<evidence type="ECO:0000256" key="5">
    <source>
        <dbReference type="ARBA" id="ARBA00022840"/>
    </source>
</evidence>
<dbReference type="InterPro" id="IPR003593">
    <property type="entry name" value="AAA+_ATPase"/>
</dbReference>